<evidence type="ECO:0000313" key="9">
    <source>
        <dbReference type="EMBL" id="KAG8184244.1"/>
    </source>
</evidence>
<proteinExistence type="predicted"/>
<dbReference type="GO" id="GO:0046872">
    <property type="term" value="F:metal ion binding"/>
    <property type="evidence" value="ECO:0007669"/>
    <property type="project" value="UniProtKB-KW"/>
</dbReference>
<evidence type="ECO:0000256" key="3">
    <source>
        <dbReference type="ARBA" id="ARBA00022525"/>
    </source>
</evidence>
<feature type="signal peptide" evidence="8">
    <location>
        <begin position="1"/>
        <end position="25"/>
    </location>
</feature>
<evidence type="ECO:0000256" key="1">
    <source>
        <dbReference type="ARBA" id="ARBA00000110"/>
    </source>
</evidence>
<evidence type="ECO:0000256" key="4">
    <source>
        <dbReference type="ARBA" id="ARBA00022723"/>
    </source>
</evidence>
<keyword evidence="4" id="KW-0479">Metal-binding</keyword>
<organism evidence="9 10">
    <name type="scientific">Oedothorax gibbosus</name>
    <dbReference type="NCBI Taxonomy" id="931172"/>
    <lineage>
        <taxon>Eukaryota</taxon>
        <taxon>Metazoa</taxon>
        <taxon>Ecdysozoa</taxon>
        <taxon>Arthropoda</taxon>
        <taxon>Chelicerata</taxon>
        <taxon>Arachnida</taxon>
        <taxon>Araneae</taxon>
        <taxon>Araneomorphae</taxon>
        <taxon>Entelegynae</taxon>
        <taxon>Araneoidea</taxon>
        <taxon>Linyphiidae</taxon>
        <taxon>Erigoninae</taxon>
        <taxon>Oedothorax</taxon>
    </lineage>
</organism>
<reference evidence="9 10" key="1">
    <citation type="journal article" date="2022" name="Nat. Ecol. Evol.">
        <title>A masculinizing supergene underlies an exaggerated male reproductive morph in a spider.</title>
        <authorList>
            <person name="Hendrickx F."/>
            <person name="De Corte Z."/>
            <person name="Sonet G."/>
            <person name="Van Belleghem S.M."/>
            <person name="Kostlbacher S."/>
            <person name="Vangestel C."/>
        </authorList>
    </citation>
    <scope>NUCLEOTIDE SEQUENCE [LARGE SCALE GENOMIC DNA]</scope>
    <source>
        <strain evidence="9">W744_W776</strain>
    </source>
</reference>
<evidence type="ECO:0000256" key="8">
    <source>
        <dbReference type="SAM" id="SignalP"/>
    </source>
</evidence>
<dbReference type="GO" id="GO:0008081">
    <property type="term" value="F:phosphoric diester hydrolase activity"/>
    <property type="evidence" value="ECO:0007669"/>
    <property type="project" value="InterPro"/>
</dbReference>
<keyword evidence="10" id="KW-1185">Reference proteome</keyword>
<accession>A0AAV6UJF0</accession>
<dbReference type="Pfam" id="PF13653">
    <property type="entry name" value="GDPD_2"/>
    <property type="match status" value="1"/>
</dbReference>
<keyword evidence="8" id="KW-0732">Signal</keyword>
<dbReference type="Proteomes" id="UP000827092">
    <property type="component" value="Unassembled WGS sequence"/>
</dbReference>
<comment type="caution">
    <text evidence="9">The sequence shown here is derived from an EMBL/GenBank/DDBJ whole genome shotgun (WGS) entry which is preliminary data.</text>
</comment>
<dbReference type="GO" id="GO:0006629">
    <property type="term" value="P:lipid metabolic process"/>
    <property type="evidence" value="ECO:0007669"/>
    <property type="project" value="InterPro"/>
</dbReference>
<sequence>MAGIMLKPSLIRTLLVLLTYAITYASSKRPFYIIGHQVNSIEEVKEYLDKGSNVLESDIRFYSNGTVKEMLHGPPCECDRNCLLKANLGQYLKHVRDITDPGKGDSYYEKMLVQFFDMKLGDSDNVTESGRSMAQHVLDYLWTEDGSRKQEVRALLYFEGDQIRADQGDVVAGFIDELRLRGKTDRLADVGFDVGSSSLSSIRSILKQLKIDKNVWLGDGDINCKNGVHPYTRLIEESDNRDSIDRLTEKVYAWTIDDENRMRKSLELGVDGMITNVPEKLTKILEEFENFRLGTIEDDPFAYYKPKEA</sequence>
<evidence type="ECO:0000256" key="7">
    <source>
        <dbReference type="ARBA" id="ARBA00023239"/>
    </source>
</evidence>
<dbReference type="AlphaFoldDB" id="A0AAV6UJF0"/>
<keyword evidence="3" id="KW-0964">Secreted</keyword>
<gene>
    <name evidence="9" type="ORF">JTE90_019483</name>
</gene>
<evidence type="ECO:0000256" key="6">
    <source>
        <dbReference type="ARBA" id="ARBA00023157"/>
    </source>
</evidence>
<feature type="chain" id="PRO_5043652889" evidence="8">
    <location>
        <begin position="26"/>
        <end position="309"/>
    </location>
</feature>
<comment type="subcellular location">
    <subcellularLocation>
        <location evidence="2">Secreted</location>
    </subcellularLocation>
</comment>
<evidence type="ECO:0000256" key="5">
    <source>
        <dbReference type="ARBA" id="ARBA00022842"/>
    </source>
</evidence>
<comment type="catalytic activity">
    <reaction evidence="1">
        <text>an N-(acyl)-sphingosylphosphoethanolamine = an N-(acyl)-sphingosyl-1,3-cyclic phosphate + ethanolamine</text>
        <dbReference type="Rhea" id="RHEA:60648"/>
        <dbReference type="ChEBI" id="CHEBI:57603"/>
        <dbReference type="ChEBI" id="CHEBI:143891"/>
        <dbReference type="ChEBI" id="CHEBI:143892"/>
    </reaction>
</comment>
<evidence type="ECO:0000256" key="2">
    <source>
        <dbReference type="ARBA" id="ARBA00004613"/>
    </source>
</evidence>
<dbReference type="GO" id="GO:0016829">
    <property type="term" value="F:lyase activity"/>
    <property type="evidence" value="ECO:0007669"/>
    <property type="project" value="UniProtKB-KW"/>
</dbReference>
<dbReference type="GO" id="GO:0005576">
    <property type="term" value="C:extracellular region"/>
    <property type="evidence" value="ECO:0007669"/>
    <property type="project" value="UniProtKB-SubCell"/>
</dbReference>
<keyword evidence="6" id="KW-1015">Disulfide bond</keyword>
<evidence type="ECO:0000313" key="10">
    <source>
        <dbReference type="Proteomes" id="UP000827092"/>
    </source>
</evidence>
<dbReference type="Gene3D" id="3.20.20.190">
    <property type="entry name" value="Phosphatidylinositol (PI) phosphodiesterase"/>
    <property type="match status" value="1"/>
</dbReference>
<name>A0AAV6UJF0_9ARAC</name>
<protein>
    <submittedName>
        <fullName evidence="9">Uncharacterized protein</fullName>
    </submittedName>
</protein>
<dbReference type="SUPFAM" id="SSF51695">
    <property type="entry name" value="PLC-like phosphodiesterases"/>
    <property type="match status" value="1"/>
</dbReference>
<keyword evidence="7" id="KW-0456">Lyase</keyword>
<dbReference type="InterPro" id="IPR017946">
    <property type="entry name" value="PLC-like_Pdiesterase_TIM-brl"/>
</dbReference>
<keyword evidence="5" id="KW-0460">Magnesium</keyword>
<dbReference type="EMBL" id="JAFNEN010000381">
    <property type="protein sequence ID" value="KAG8184244.1"/>
    <property type="molecule type" value="Genomic_DNA"/>
</dbReference>